<dbReference type="PROSITE" id="PS51257">
    <property type="entry name" value="PROKAR_LIPOPROTEIN"/>
    <property type="match status" value="1"/>
</dbReference>
<reference evidence="7" key="1">
    <citation type="journal article" date="2019" name="Int. J. Syst. Evol. Microbiol.">
        <title>The Global Catalogue of Microorganisms (GCM) 10K type strain sequencing project: providing services to taxonomists for standard genome sequencing and annotation.</title>
        <authorList>
            <consortium name="The Broad Institute Genomics Platform"/>
            <consortium name="The Broad Institute Genome Sequencing Center for Infectious Disease"/>
            <person name="Wu L."/>
            <person name="Ma J."/>
        </authorList>
    </citation>
    <scope>NUCLEOTIDE SEQUENCE [LARGE SCALE GENOMIC DNA]</scope>
    <source>
        <strain evidence="7">CGMCC 1.18575</strain>
    </source>
</reference>
<evidence type="ECO:0000256" key="1">
    <source>
        <dbReference type="ARBA" id="ARBA00008520"/>
    </source>
</evidence>
<dbReference type="Gene3D" id="3.40.190.10">
    <property type="entry name" value="Periplasmic binding protein-like II"/>
    <property type="match status" value="2"/>
</dbReference>
<keyword evidence="3 5" id="KW-0732">Signal</keyword>
<protein>
    <submittedName>
        <fullName evidence="6">ABC transporter substrate-binding protein</fullName>
    </submittedName>
</protein>
<evidence type="ECO:0000313" key="7">
    <source>
        <dbReference type="Proteomes" id="UP001596113"/>
    </source>
</evidence>
<feature type="chain" id="PRO_5046713832" evidence="5">
    <location>
        <begin position="30"/>
        <end position="444"/>
    </location>
</feature>
<comment type="caution">
    <text evidence="6">The sequence shown here is derived from an EMBL/GenBank/DDBJ whole genome shotgun (WGS) entry which is preliminary data.</text>
</comment>
<organism evidence="6 7">
    <name type="scientific">Cohnella soli</name>
    <dbReference type="NCBI Taxonomy" id="425005"/>
    <lineage>
        <taxon>Bacteria</taxon>
        <taxon>Bacillati</taxon>
        <taxon>Bacillota</taxon>
        <taxon>Bacilli</taxon>
        <taxon>Bacillales</taxon>
        <taxon>Paenibacillaceae</taxon>
        <taxon>Cohnella</taxon>
    </lineage>
</organism>
<dbReference type="RefSeq" id="WP_378136754.1">
    <property type="nucleotide sequence ID" value="NZ_JBHSMI010000029.1"/>
</dbReference>
<dbReference type="InterPro" id="IPR006061">
    <property type="entry name" value="SBP_1_CS"/>
</dbReference>
<evidence type="ECO:0000256" key="5">
    <source>
        <dbReference type="SAM" id="SignalP"/>
    </source>
</evidence>
<evidence type="ECO:0000256" key="4">
    <source>
        <dbReference type="SAM" id="MobiDB-lite"/>
    </source>
</evidence>
<comment type="similarity">
    <text evidence="1">Belongs to the bacterial solute-binding protein 1 family.</text>
</comment>
<keyword evidence="2" id="KW-0813">Transport</keyword>
<dbReference type="InterPro" id="IPR050490">
    <property type="entry name" value="Bact_solute-bd_prot1"/>
</dbReference>
<sequence length="444" mass="48174">MSKKQNGLKMATVLSLALMLTVLSGCGGANKNAAPDSSASNTDSASHESTQPSQEKEVTLQLMGWRNSDDQGLQALLEAFQAKHPTIKIQYTNASTDNYTTALKTKLLTNDGPDVFMVHPGGAEFVPLAQSGFMEDLSGSEWIGNIQEGAMKAATLDNKVYGIPVDQNLIGMFYNKKIFSDNGLTVPTTWSDLIAIADKLKANGIAPFSFALGDWPKGLPPYSLVASTVLANHPNWYQDRTAGKTSFMDWAPAYEKYQQLLENYTLDGVKGAMGVKFDSNLQLMIDGKAAMLIEGTWAYANIMQMAPSADVGLFAVNATDEPAGLVTPQGVGTVYAVYAKSDKKEAAEQFIAFLSTPESYVDPTAIPVIKGITDAPAFVKENMLTLADQGKSAPFIDVPYPPGFADKINDSLERIFALNKKPEEVMKDWDKYWDDAIQKQANSK</sequence>
<dbReference type="PANTHER" id="PTHR43649:SF29">
    <property type="entry name" value="OSMOPROTECTIVE COMPOUNDS-BINDING PROTEIN GGTB"/>
    <property type="match status" value="1"/>
</dbReference>
<evidence type="ECO:0000256" key="3">
    <source>
        <dbReference type="ARBA" id="ARBA00022729"/>
    </source>
</evidence>
<name>A0ABW0HY22_9BACL</name>
<feature type="compositionally biased region" description="Polar residues" evidence="4">
    <location>
        <begin position="35"/>
        <end position="53"/>
    </location>
</feature>
<feature type="region of interest" description="Disordered" evidence="4">
    <location>
        <begin position="32"/>
        <end position="56"/>
    </location>
</feature>
<dbReference type="PANTHER" id="PTHR43649">
    <property type="entry name" value="ARABINOSE-BINDING PROTEIN-RELATED"/>
    <property type="match status" value="1"/>
</dbReference>
<dbReference type="Proteomes" id="UP001596113">
    <property type="component" value="Unassembled WGS sequence"/>
</dbReference>
<dbReference type="PROSITE" id="PS01037">
    <property type="entry name" value="SBP_BACTERIAL_1"/>
    <property type="match status" value="1"/>
</dbReference>
<keyword evidence="7" id="KW-1185">Reference proteome</keyword>
<gene>
    <name evidence="6" type="ORF">ACFPOF_22305</name>
</gene>
<evidence type="ECO:0000256" key="2">
    <source>
        <dbReference type="ARBA" id="ARBA00022448"/>
    </source>
</evidence>
<dbReference type="EMBL" id="JBHSMI010000029">
    <property type="protein sequence ID" value="MFC5405484.1"/>
    <property type="molecule type" value="Genomic_DNA"/>
</dbReference>
<dbReference type="Pfam" id="PF01547">
    <property type="entry name" value="SBP_bac_1"/>
    <property type="match status" value="1"/>
</dbReference>
<proteinExistence type="inferred from homology"/>
<evidence type="ECO:0000313" key="6">
    <source>
        <dbReference type="EMBL" id="MFC5405484.1"/>
    </source>
</evidence>
<accession>A0ABW0HY22</accession>
<feature type="signal peptide" evidence="5">
    <location>
        <begin position="1"/>
        <end position="29"/>
    </location>
</feature>
<dbReference type="InterPro" id="IPR006059">
    <property type="entry name" value="SBP"/>
</dbReference>
<dbReference type="SUPFAM" id="SSF53850">
    <property type="entry name" value="Periplasmic binding protein-like II"/>
    <property type="match status" value="1"/>
</dbReference>